<reference evidence="2 3" key="1">
    <citation type="submission" date="2016-05" db="EMBL/GenBank/DDBJ databases">
        <title>Comparative genomics of biotechnologically important yeasts.</title>
        <authorList>
            <consortium name="DOE Joint Genome Institute"/>
            <person name="Riley R."/>
            <person name="Haridas S."/>
            <person name="Wolfe K.H."/>
            <person name="Lopes M.R."/>
            <person name="Hittinger C.T."/>
            <person name="Goker M."/>
            <person name="Salamov A."/>
            <person name="Wisecaver J."/>
            <person name="Long T.M."/>
            <person name="Aerts A.L."/>
            <person name="Barry K."/>
            <person name="Choi C."/>
            <person name="Clum A."/>
            <person name="Coughlan A.Y."/>
            <person name="Deshpande S."/>
            <person name="Douglass A.P."/>
            <person name="Hanson S.J."/>
            <person name="Klenk H.-P."/>
            <person name="LaButti K."/>
            <person name="Lapidus A."/>
            <person name="Lindquist E."/>
            <person name="Lipzen A."/>
            <person name="Meier-kolthoff J.P."/>
            <person name="Ohm R.A."/>
            <person name="Otillar R.P."/>
            <person name="Pangilinan J."/>
            <person name="Peng Y."/>
            <person name="Rokas A."/>
            <person name="Rosa C.A."/>
            <person name="Scheuner C."/>
            <person name="Sibirny A.A."/>
            <person name="Slot J.C."/>
            <person name="Stielow J.B."/>
            <person name="Sun H."/>
            <person name="Kurtzman C.P."/>
            <person name="Blackwell M."/>
            <person name="Grigoriev I.V."/>
            <person name="Jeffries T.W."/>
        </authorList>
    </citation>
    <scope>NUCLEOTIDE SEQUENCE [LARGE SCALE GENOMIC DNA]</scope>
    <source>
        <strain evidence="2 3">NRRL YB-4993</strain>
    </source>
</reference>
<proteinExistence type="predicted"/>
<organism evidence="2 3">
    <name type="scientific">Metschnikowia bicuspidata var. bicuspidata NRRL YB-4993</name>
    <dbReference type="NCBI Taxonomy" id="869754"/>
    <lineage>
        <taxon>Eukaryota</taxon>
        <taxon>Fungi</taxon>
        <taxon>Dikarya</taxon>
        <taxon>Ascomycota</taxon>
        <taxon>Saccharomycotina</taxon>
        <taxon>Pichiomycetes</taxon>
        <taxon>Metschnikowiaceae</taxon>
        <taxon>Metschnikowia</taxon>
    </lineage>
</organism>
<sequence>MPVPISPCCPFPALASRSPLPAWSSTRPSARRRRICLGARRPGHPQKQATRRVSANPLTARHTTNEQNPAHKIQPTKSSPQNPAHKIQTNPQKQPSKSNPQNPTHTLTRNKNQKPNPKNHTRFKRRLEYPRPPGPGTT</sequence>
<dbReference type="Proteomes" id="UP000092555">
    <property type="component" value="Unassembled WGS sequence"/>
</dbReference>
<protein>
    <submittedName>
        <fullName evidence="2">Uncharacterized protein</fullName>
    </submittedName>
</protein>
<keyword evidence="3" id="KW-1185">Reference proteome</keyword>
<dbReference type="AlphaFoldDB" id="A0A1A0HJF9"/>
<evidence type="ECO:0000313" key="3">
    <source>
        <dbReference type="Proteomes" id="UP000092555"/>
    </source>
</evidence>
<comment type="caution">
    <text evidence="2">The sequence shown here is derived from an EMBL/GenBank/DDBJ whole genome shotgun (WGS) entry which is preliminary data.</text>
</comment>
<gene>
    <name evidence="2" type="ORF">METBIDRAFT_116242</name>
</gene>
<feature type="compositionally biased region" description="Polar residues" evidence="1">
    <location>
        <begin position="47"/>
        <end position="68"/>
    </location>
</feature>
<dbReference type="RefSeq" id="XP_018714503.1">
    <property type="nucleotide sequence ID" value="XM_018854039.1"/>
</dbReference>
<dbReference type="EMBL" id="LXTC01000001">
    <property type="protein sequence ID" value="OBA24022.1"/>
    <property type="molecule type" value="Genomic_DNA"/>
</dbReference>
<name>A0A1A0HJF9_9ASCO</name>
<dbReference type="GeneID" id="30027015"/>
<feature type="compositionally biased region" description="Polar residues" evidence="1">
    <location>
        <begin position="75"/>
        <end position="116"/>
    </location>
</feature>
<feature type="region of interest" description="Disordered" evidence="1">
    <location>
        <begin position="1"/>
        <end position="138"/>
    </location>
</feature>
<feature type="compositionally biased region" description="Pro residues" evidence="1">
    <location>
        <begin position="1"/>
        <end position="10"/>
    </location>
</feature>
<evidence type="ECO:0000313" key="2">
    <source>
        <dbReference type="EMBL" id="OBA24022.1"/>
    </source>
</evidence>
<accession>A0A1A0HJF9</accession>
<evidence type="ECO:0000256" key="1">
    <source>
        <dbReference type="SAM" id="MobiDB-lite"/>
    </source>
</evidence>